<organism evidence="2 3">
    <name type="scientific">Eumeta variegata</name>
    <name type="common">Bagworm moth</name>
    <name type="synonym">Eumeta japonica</name>
    <dbReference type="NCBI Taxonomy" id="151549"/>
    <lineage>
        <taxon>Eukaryota</taxon>
        <taxon>Metazoa</taxon>
        <taxon>Ecdysozoa</taxon>
        <taxon>Arthropoda</taxon>
        <taxon>Hexapoda</taxon>
        <taxon>Insecta</taxon>
        <taxon>Pterygota</taxon>
        <taxon>Neoptera</taxon>
        <taxon>Endopterygota</taxon>
        <taxon>Lepidoptera</taxon>
        <taxon>Glossata</taxon>
        <taxon>Ditrysia</taxon>
        <taxon>Tineoidea</taxon>
        <taxon>Psychidae</taxon>
        <taxon>Oiketicinae</taxon>
        <taxon>Eumeta</taxon>
    </lineage>
</organism>
<sequence length="81" mass="9124">MKHNTTETRLAWTSHGETQRDLRRAIREMRGEQRRLRLGVTYENVTLGNNDESPNERGPPGLASLSHSTMIGLPRAALENA</sequence>
<reference evidence="2 3" key="1">
    <citation type="journal article" date="2019" name="Commun. Biol.">
        <title>The bagworm genome reveals a unique fibroin gene that provides high tensile strength.</title>
        <authorList>
            <person name="Kono N."/>
            <person name="Nakamura H."/>
            <person name="Ohtoshi R."/>
            <person name="Tomita M."/>
            <person name="Numata K."/>
            <person name="Arakawa K."/>
        </authorList>
    </citation>
    <scope>NUCLEOTIDE SEQUENCE [LARGE SCALE GENOMIC DNA]</scope>
</reference>
<accession>A0A4C1U272</accession>
<protein>
    <submittedName>
        <fullName evidence="2">Uncharacterized protein</fullName>
    </submittedName>
</protein>
<evidence type="ECO:0000313" key="2">
    <source>
        <dbReference type="EMBL" id="GBP20360.1"/>
    </source>
</evidence>
<gene>
    <name evidence="2" type="ORF">EVAR_10625_1</name>
</gene>
<comment type="caution">
    <text evidence="2">The sequence shown here is derived from an EMBL/GenBank/DDBJ whole genome shotgun (WGS) entry which is preliminary data.</text>
</comment>
<dbReference type="AlphaFoldDB" id="A0A4C1U272"/>
<feature type="region of interest" description="Disordered" evidence="1">
    <location>
        <begin position="1"/>
        <end position="20"/>
    </location>
</feature>
<evidence type="ECO:0000256" key="1">
    <source>
        <dbReference type="SAM" id="MobiDB-lite"/>
    </source>
</evidence>
<proteinExistence type="predicted"/>
<evidence type="ECO:0000313" key="3">
    <source>
        <dbReference type="Proteomes" id="UP000299102"/>
    </source>
</evidence>
<feature type="region of interest" description="Disordered" evidence="1">
    <location>
        <begin position="45"/>
        <end position="81"/>
    </location>
</feature>
<dbReference type="Proteomes" id="UP000299102">
    <property type="component" value="Unassembled WGS sequence"/>
</dbReference>
<keyword evidence="3" id="KW-1185">Reference proteome</keyword>
<name>A0A4C1U272_EUMVA</name>
<dbReference type="EMBL" id="BGZK01000117">
    <property type="protein sequence ID" value="GBP20360.1"/>
    <property type="molecule type" value="Genomic_DNA"/>
</dbReference>